<keyword evidence="2" id="KW-1185">Reference proteome</keyword>
<dbReference type="OrthoDB" id="9782846at2"/>
<dbReference type="Proteomes" id="UP000290567">
    <property type="component" value="Unassembled WGS sequence"/>
</dbReference>
<name>A0A4P5PJP3_9ENTE</name>
<accession>A0A4P5PJP3</accession>
<evidence type="ECO:0008006" key="3">
    <source>
        <dbReference type="Google" id="ProtNLM"/>
    </source>
</evidence>
<gene>
    <name evidence="1" type="ORF">NRIC_14440</name>
</gene>
<dbReference type="RefSeq" id="WP_146622014.1">
    <property type="nucleotide sequence ID" value="NZ_BJCC01000012.1"/>
</dbReference>
<dbReference type="EMBL" id="BJCC01000012">
    <property type="protein sequence ID" value="GCF93553.1"/>
    <property type="molecule type" value="Genomic_DNA"/>
</dbReference>
<proteinExistence type="predicted"/>
<organism evidence="1 2">
    <name type="scientific">Enterococcus florum</name>
    <dbReference type="NCBI Taxonomy" id="2480627"/>
    <lineage>
        <taxon>Bacteria</taxon>
        <taxon>Bacillati</taxon>
        <taxon>Bacillota</taxon>
        <taxon>Bacilli</taxon>
        <taxon>Lactobacillales</taxon>
        <taxon>Enterococcaceae</taxon>
        <taxon>Enterococcus</taxon>
    </lineage>
</organism>
<comment type="caution">
    <text evidence="1">The sequence shown here is derived from an EMBL/GenBank/DDBJ whole genome shotgun (WGS) entry which is preliminary data.</text>
</comment>
<evidence type="ECO:0000313" key="1">
    <source>
        <dbReference type="EMBL" id="GCF93553.1"/>
    </source>
</evidence>
<sequence>MKFSYSPRKSVIKEAEAIYQKGLRAEFTNEIYGTERPELSMDPKVADIIGDMIQQALYNTTPEEAAKEADSKLKDYFENE</sequence>
<reference evidence="2" key="1">
    <citation type="submission" date="2019-02" db="EMBL/GenBank/DDBJ databases">
        <title>Draft genome sequence of Enterococcus sp. Gos25-1.</title>
        <authorList>
            <person name="Tanaka N."/>
            <person name="Shiwa Y."/>
            <person name="Fujita N."/>
        </authorList>
    </citation>
    <scope>NUCLEOTIDE SEQUENCE [LARGE SCALE GENOMIC DNA]</scope>
    <source>
        <strain evidence="2">Gos25-1</strain>
    </source>
</reference>
<evidence type="ECO:0000313" key="2">
    <source>
        <dbReference type="Proteomes" id="UP000290567"/>
    </source>
</evidence>
<protein>
    <recommendedName>
        <fullName evidence="3">ABC transporter substrate-binding protein</fullName>
    </recommendedName>
</protein>
<dbReference type="AlphaFoldDB" id="A0A4P5PJP3"/>